<dbReference type="AlphaFoldDB" id="A0A1G1XYV4"/>
<evidence type="ECO:0000313" key="3">
    <source>
        <dbReference type="Proteomes" id="UP000178930"/>
    </source>
</evidence>
<gene>
    <name evidence="2" type="ORF">A2729_02830</name>
</gene>
<accession>A0A1G1XYV4</accession>
<keyword evidence="1" id="KW-0812">Transmembrane</keyword>
<comment type="caution">
    <text evidence="2">The sequence shown here is derived from an EMBL/GenBank/DDBJ whole genome shotgun (WGS) entry which is preliminary data.</text>
</comment>
<feature type="transmembrane region" description="Helical" evidence="1">
    <location>
        <begin position="47"/>
        <end position="76"/>
    </location>
</feature>
<evidence type="ECO:0000313" key="2">
    <source>
        <dbReference type="EMBL" id="OGY44796.1"/>
    </source>
</evidence>
<organism evidence="2 3">
    <name type="scientific">Candidatus Buchananbacteria bacterium RIFCSPHIGHO2_01_FULL_39_14</name>
    <dbReference type="NCBI Taxonomy" id="1797532"/>
    <lineage>
        <taxon>Bacteria</taxon>
        <taxon>Candidatus Buchananiibacteriota</taxon>
    </lineage>
</organism>
<protein>
    <submittedName>
        <fullName evidence="2">Uncharacterized protein</fullName>
    </submittedName>
</protein>
<keyword evidence="1" id="KW-1133">Transmembrane helix</keyword>
<reference evidence="2 3" key="1">
    <citation type="journal article" date="2016" name="Nat. Commun.">
        <title>Thousands of microbial genomes shed light on interconnected biogeochemical processes in an aquifer system.</title>
        <authorList>
            <person name="Anantharaman K."/>
            <person name="Brown C.T."/>
            <person name="Hug L.A."/>
            <person name="Sharon I."/>
            <person name="Castelle C.J."/>
            <person name="Probst A.J."/>
            <person name="Thomas B.C."/>
            <person name="Singh A."/>
            <person name="Wilkins M.J."/>
            <person name="Karaoz U."/>
            <person name="Brodie E.L."/>
            <person name="Williams K.H."/>
            <person name="Hubbard S.S."/>
            <person name="Banfield J.F."/>
        </authorList>
    </citation>
    <scope>NUCLEOTIDE SEQUENCE [LARGE SCALE GENOMIC DNA]</scope>
</reference>
<sequence>MTYYILTIIFLLFLGATASATFAEKSPRSDRPRIYWNESFLKLIGLFLWPTLLLGIIILSMNWKLSLLIIILALFLQKMILVPISEKIIISPLHLLLNKKK</sequence>
<dbReference type="Proteomes" id="UP000178930">
    <property type="component" value="Unassembled WGS sequence"/>
</dbReference>
<keyword evidence="1" id="KW-0472">Membrane</keyword>
<evidence type="ECO:0000256" key="1">
    <source>
        <dbReference type="SAM" id="Phobius"/>
    </source>
</evidence>
<proteinExistence type="predicted"/>
<name>A0A1G1XYV4_9BACT</name>
<dbReference type="EMBL" id="MHIB01000012">
    <property type="protein sequence ID" value="OGY44796.1"/>
    <property type="molecule type" value="Genomic_DNA"/>
</dbReference>